<keyword evidence="1" id="KW-0812">Transmembrane</keyword>
<dbReference type="AlphaFoldDB" id="X1L7L7"/>
<comment type="caution">
    <text evidence="2">The sequence shown here is derived from an EMBL/GenBank/DDBJ whole genome shotgun (WGS) entry which is preliminary data.</text>
</comment>
<sequence length="45" mass="4952">MPSDIHTWGIQVSEEPPEIPWIPILAVGGAVTVGIIALVLYRRQK</sequence>
<proteinExistence type="predicted"/>
<dbReference type="EMBL" id="BARV01007998">
    <property type="protein sequence ID" value="GAI15327.1"/>
    <property type="molecule type" value="Genomic_DNA"/>
</dbReference>
<keyword evidence="1" id="KW-0472">Membrane</keyword>
<accession>X1L7L7</accession>
<keyword evidence="1" id="KW-1133">Transmembrane helix</keyword>
<evidence type="ECO:0000313" key="2">
    <source>
        <dbReference type="EMBL" id="GAI15327.1"/>
    </source>
</evidence>
<feature type="transmembrane region" description="Helical" evidence="1">
    <location>
        <begin position="20"/>
        <end position="41"/>
    </location>
</feature>
<evidence type="ECO:0000256" key="1">
    <source>
        <dbReference type="SAM" id="Phobius"/>
    </source>
</evidence>
<reference evidence="2" key="1">
    <citation type="journal article" date="2014" name="Front. Microbiol.">
        <title>High frequency of phylogenetically diverse reductive dehalogenase-homologous genes in deep subseafloor sedimentary metagenomes.</title>
        <authorList>
            <person name="Kawai M."/>
            <person name="Futagami T."/>
            <person name="Toyoda A."/>
            <person name="Takaki Y."/>
            <person name="Nishi S."/>
            <person name="Hori S."/>
            <person name="Arai W."/>
            <person name="Tsubouchi T."/>
            <person name="Morono Y."/>
            <person name="Uchiyama I."/>
            <person name="Ito T."/>
            <person name="Fujiyama A."/>
            <person name="Inagaki F."/>
            <person name="Takami H."/>
        </authorList>
    </citation>
    <scope>NUCLEOTIDE SEQUENCE</scope>
    <source>
        <strain evidence="2">Expedition CK06-06</strain>
    </source>
</reference>
<protein>
    <submittedName>
        <fullName evidence="2">Uncharacterized protein</fullName>
    </submittedName>
</protein>
<organism evidence="2">
    <name type="scientific">marine sediment metagenome</name>
    <dbReference type="NCBI Taxonomy" id="412755"/>
    <lineage>
        <taxon>unclassified sequences</taxon>
        <taxon>metagenomes</taxon>
        <taxon>ecological metagenomes</taxon>
    </lineage>
</organism>
<name>X1L7L7_9ZZZZ</name>
<gene>
    <name evidence="2" type="ORF">S06H3_16188</name>
</gene>